<dbReference type="EMBL" id="MU266341">
    <property type="protein sequence ID" value="KAH7929442.1"/>
    <property type="molecule type" value="Genomic_DNA"/>
</dbReference>
<gene>
    <name evidence="1" type="ORF">BV22DRAFT_1056862</name>
</gene>
<organism evidence="1 2">
    <name type="scientific">Leucogyrophana mollusca</name>
    <dbReference type="NCBI Taxonomy" id="85980"/>
    <lineage>
        <taxon>Eukaryota</taxon>
        <taxon>Fungi</taxon>
        <taxon>Dikarya</taxon>
        <taxon>Basidiomycota</taxon>
        <taxon>Agaricomycotina</taxon>
        <taxon>Agaricomycetes</taxon>
        <taxon>Agaricomycetidae</taxon>
        <taxon>Boletales</taxon>
        <taxon>Boletales incertae sedis</taxon>
        <taxon>Leucogyrophana</taxon>
    </lineage>
</organism>
<proteinExistence type="predicted"/>
<evidence type="ECO:0000313" key="1">
    <source>
        <dbReference type="EMBL" id="KAH7929442.1"/>
    </source>
</evidence>
<reference evidence="1" key="1">
    <citation type="journal article" date="2021" name="New Phytol.">
        <title>Evolutionary innovations through gain and loss of genes in the ectomycorrhizal Boletales.</title>
        <authorList>
            <person name="Wu G."/>
            <person name="Miyauchi S."/>
            <person name="Morin E."/>
            <person name="Kuo A."/>
            <person name="Drula E."/>
            <person name="Varga T."/>
            <person name="Kohler A."/>
            <person name="Feng B."/>
            <person name="Cao Y."/>
            <person name="Lipzen A."/>
            <person name="Daum C."/>
            <person name="Hundley H."/>
            <person name="Pangilinan J."/>
            <person name="Johnson J."/>
            <person name="Barry K."/>
            <person name="LaButti K."/>
            <person name="Ng V."/>
            <person name="Ahrendt S."/>
            <person name="Min B."/>
            <person name="Choi I.G."/>
            <person name="Park H."/>
            <person name="Plett J.M."/>
            <person name="Magnuson J."/>
            <person name="Spatafora J.W."/>
            <person name="Nagy L.G."/>
            <person name="Henrissat B."/>
            <person name="Grigoriev I.V."/>
            <person name="Yang Z.L."/>
            <person name="Xu J."/>
            <person name="Martin F.M."/>
        </authorList>
    </citation>
    <scope>NUCLEOTIDE SEQUENCE</scope>
    <source>
        <strain evidence="1">KUC20120723A-06</strain>
    </source>
</reference>
<comment type="caution">
    <text evidence="1">The sequence shown here is derived from an EMBL/GenBank/DDBJ whole genome shotgun (WGS) entry which is preliminary data.</text>
</comment>
<accession>A0ACB8BVG5</accession>
<keyword evidence="2" id="KW-1185">Reference proteome</keyword>
<sequence>MIRSQGRKAVHDTQLYFKNCCPTRRLLEPLLYRFITTDKYSDGRSSPSSLFRRQSENRSPPDSHKRPSEKRNTPPRPSSSYDKPGHRPTQRDAEGQQPPKRLLTPYNLAMQLKRLCSEGNYDAAVDRLKSTPRDAQNVKVWNTMISECLEAKRFSLAYDLFTDMKRRGFSPNTLTYTTMFSGLTRITAWSTHSKQLANAHSLYEYFLKHTESIKYHEPDNIKELSPQPIALYIRILGDAGEYQKIFDVYFAMDQEGPLAPDKFVFTSMFNAISARPAGSMEDQELSISMRAASDAKHVWMQMEKVMQKKPDFDLDPLLIAAAIRALTRGRPNDQNFAFEIVRDHLGLAKPGEPVPQGFSKKLNAWTLDAALQLCNVMQKHRLCIHFMRQVMDKVSFERPWMRNLLDHNHVHKLLRAYVGLSTLGSIDESSQALEALEWSLKNDAIYTLPKLAPSPQSYHLVMMTCWRSADWVGAVRAFELMTGIMASDFHVNGGKAPPSVQRRSNGRSFYPDAETMSYMLRTALKTNDLSCLRQAMWLTEHAGVESLLRTRDKTPQFYRAKFSSALMETIDRLLDGEEIDEDQRRRWRGWRIQAREVARNSKGSPTPEAEEQILGSDGAVGNMDEFVAFQMVSRSSKSRK</sequence>
<evidence type="ECO:0000313" key="2">
    <source>
        <dbReference type="Proteomes" id="UP000790709"/>
    </source>
</evidence>
<name>A0ACB8BVG5_9AGAM</name>
<protein>
    <submittedName>
        <fullName evidence="1">Uncharacterized protein</fullName>
    </submittedName>
</protein>
<dbReference type="Proteomes" id="UP000790709">
    <property type="component" value="Unassembled WGS sequence"/>
</dbReference>